<gene>
    <name evidence="1" type="ORF">GCM10023183_24150</name>
</gene>
<accession>A0ABP8FNS8</accession>
<proteinExistence type="predicted"/>
<dbReference type="InterPro" id="IPR008969">
    <property type="entry name" value="CarboxyPept-like_regulatory"/>
</dbReference>
<evidence type="ECO:0000313" key="2">
    <source>
        <dbReference type="Proteomes" id="UP001501844"/>
    </source>
</evidence>
<comment type="caution">
    <text evidence="1">The sequence shown here is derived from an EMBL/GenBank/DDBJ whole genome shotgun (WGS) entry which is preliminary data.</text>
</comment>
<reference evidence="2" key="1">
    <citation type="journal article" date="2019" name="Int. J. Syst. Evol. Microbiol.">
        <title>The Global Catalogue of Microorganisms (GCM) 10K type strain sequencing project: providing services to taxonomists for standard genome sequencing and annotation.</title>
        <authorList>
            <consortium name="The Broad Institute Genomics Platform"/>
            <consortium name="The Broad Institute Genome Sequencing Center for Infectious Disease"/>
            <person name="Wu L."/>
            <person name="Ma J."/>
        </authorList>
    </citation>
    <scope>NUCLEOTIDE SEQUENCE [LARGE SCALE GENOMIC DNA]</scope>
    <source>
        <strain evidence="2">JCM 17917</strain>
    </source>
</reference>
<keyword evidence="2" id="KW-1185">Reference proteome</keyword>
<name>A0ABP8FNS8_9BACT</name>
<evidence type="ECO:0000313" key="1">
    <source>
        <dbReference type="EMBL" id="GAA4307923.1"/>
    </source>
</evidence>
<dbReference type="Gene3D" id="2.60.40.1120">
    <property type="entry name" value="Carboxypeptidase-like, regulatory domain"/>
    <property type="match status" value="1"/>
</dbReference>
<dbReference type="Pfam" id="PF13715">
    <property type="entry name" value="CarbopepD_reg_2"/>
    <property type="match status" value="1"/>
</dbReference>
<organism evidence="1 2">
    <name type="scientific">Nibribacter koreensis</name>
    <dbReference type="NCBI Taxonomy" id="1084519"/>
    <lineage>
        <taxon>Bacteria</taxon>
        <taxon>Pseudomonadati</taxon>
        <taxon>Bacteroidota</taxon>
        <taxon>Cytophagia</taxon>
        <taxon>Cytophagales</taxon>
        <taxon>Hymenobacteraceae</taxon>
        <taxon>Nibribacter</taxon>
    </lineage>
</organism>
<dbReference type="EMBL" id="BAABGX010000002">
    <property type="protein sequence ID" value="GAA4307923.1"/>
    <property type="molecule type" value="Genomic_DNA"/>
</dbReference>
<sequence length="269" mass="29603">MTDQTTGKPVPYANIWVENENLGTTSDEAGKFSLSNAATGKTLVVSCLGYDRAKVDAHAGVMTVKLVPVQTTLKEVVVKKNMPRDKKIINKLSDRTEFAFSSNGTPWIVAQYIPYQPSFSATPFLDEIALVTLSNIKKAKFKVHLYKVGEDGAPGADLLPVPLVVEAGKGVQKVAVDVSLYDVQIPKTGVFIAFEWLILKQNIYEKEDSETGQKIKGSVAYEPSIRTYGPSSQKRNGWIYDQGRWRSTDEKDGDGITQASPHFQLTLSN</sequence>
<dbReference type="Proteomes" id="UP001501844">
    <property type="component" value="Unassembled WGS sequence"/>
</dbReference>
<protein>
    <submittedName>
        <fullName evidence="1">Carboxypeptidase-like regulatory domain-containing protein</fullName>
    </submittedName>
</protein>
<dbReference type="SUPFAM" id="SSF49464">
    <property type="entry name" value="Carboxypeptidase regulatory domain-like"/>
    <property type="match status" value="1"/>
</dbReference>